<accession>A0A0W7Z2K6</accession>
<evidence type="ECO:0000256" key="11">
    <source>
        <dbReference type="SAM" id="Phobius"/>
    </source>
</evidence>
<keyword evidence="7" id="KW-0418">Kinase</keyword>
<feature type="domain" description="Histidine kinase" evidence="12">
    <location>
        <begin position="136"/>
        <end position="358"/>
    </location>
</feature>
<evidence type="ECO:0000259" key="13">
    <source>
        <dbReference type="PROSITE" id="PS50885"/>
    </source>
</evidence>
<dbReference type="RefSeq" id="WP_058879656.1">
    <property type="nucleotide sequence ID" value="NZ_LPXH01000020.1"/>
</dbReference>
<dbReference type="InterPro" id="IPR036890">
    <property type="entry name" value="HATPase_C_sf"/>
</dbReference>
<evidence type="ECO:0000256" key="6">
    <source>
        <dbReference type="ARBA" id="ARBA00022692"/>
    </source>
</evidence>
<dbReference type="PROSITE" id="PS50109">
    <property type="entry name" value="HIS_KIN"/>
    <property type="match status" value="1"/>
</dbReference>
<dbReference type="InterPro" id="IPR004358">
    <property type="entry name" value="Sig_transdc_His_kin-like_C"/>
</dbReference>
<dbReference type="STRING" id="225992.B5M06_03245"/>
<dbReference type="EC" id="2.7.13.3" evidence="3"/>
<evidence type="ECO:0000256" key="4">
    <source>
        <dbReference type="ARBA" id="ARBA00022553"/>
    </source>
</evidence>
<comment type="subcellular location">
    <subcellularLocation>
        <location evidence="2">Membrane</location>
    </subcellularLocation>
</comment>
<evidence type="ECO:0000256" key="8">
    <source>
        <dbReference type="ARBA" id="ARBA00022989"/>
    </source>
</evidence>
<proteinExistence type="predicted"/>
<evidence type="ECO:0000313" key="15">
    <source>
        <dbReference type="Proteomes" id="UP000053300"/>
    </source>
</evidence>
<dbReference type="Gene3D" id="3.30.565.10">
    <property type="entry name" value="Histidine kinase-like ATPase, C-terminal domain"/>
    <property type="match status" value="1"/>
</dbReference>
<dbReference type="AlphaFoldDB" id="A0A0W7Z2K6"/>
<feature type="transmembrane region" description="Helical" evidence="11">
    <location>
        <begin position="12"/>
        <end position="32"/>
    </location>
</feature>
<dbReference type="SUPFAM" id="SSF55874">
    <property type="entry name" value="ATPase domain of HSP90 chaperone/DNA topoisomerase II/histidine kinase"/>
    <property type="match status" value="1"/>
</dbReference>
<comment type="caution">
    <text evidence="14">The sequence shown here is derived from an EMBL/GenBank/DDBJ whole genome shotgun (WGS) entry which is preliminary data.</text>
</comment>
<keyword evidence="6 11" id="KW-0812">Transmembrane</keyword>
<comment type="catalytic activity">
    <reaction evidence="1">
        <text>ATP + protein L-histidine = ADP + protein N-phospho-L-histidine.</text>
        <dbReference type="EC" id="2.7.13.3"/>
    </reaction>
</comment>
<dbReference type="InterPro" id="IPR003660">
    <property type="entry name" value="HAMP_dom"/>
</dbReference>
<name>A0A0W7Z2K6_9BURK</name>
<dbReference type="InterPro" id="IPR003661">
    <property type="entry name" value="HisK_dim/P_dom"/>
</dbReference>
<evidence type="ECO:0000256" key="3">
    <source>
        <dbReference type="ARBA" id="ARBA00012438"/>
    </source>
</evidence>
<dbReference type="InterPro" id="IPR003594">
    <property type="entry name" value="HATPase_dom"/>
</dbReference>
<dbReference type="SMART" id="SM00387">
    <property type="entry name" value="HATPase_c"/>
    <property type="match status" value="1"/>
</dbReference>
<evidence type="ECO:0000256" key="2">
    <source>
        <dbReference type="ARBA" id="ARBA00004370"/>
    </source>
</evidence>
<gene>
    <name evidence="14" type="ORF">AS359_00195</name>
</gene>
<dbReference type="EMBL" id="LPXH01000020">
    <property type="protein sequence ID" value="KUF41686.1"/>
    <property type="molecule type" value="Genomic_DNA"/>
</dbReference>
<evidence type="ECO:0000256" key="7">
    <source>
        <dbReference type="ARBA" id="ARBA00022777"/>
    </source>
</evidence>
<keyword evidence="4" id="KW-0597">Phosphoprotein</keyword>
<evidence type="ECO:0000256" key="10">
    <source>
        <dbReference type="ARBA" id="ARBA00023136"/>
    </source>
</evidence>
<keyword evidence="9" id="KW-0902">Two-component regulatory system</keyword>
<organism evidence="14 15">
    <name type="scientific">Comamonas kerstersii</name>
    <dbReference type="NCBI Taxonomy" id="225992"/>
    <lineage>
        <taxon>Bacteria</taxon>
        <taxon>Pseudomonadati</taxon>
        <taxon>Pseudomonadota</taxon>
        <taxon>Betaproteobacteria</taxon>
        <taxon>Burkholderiales</taxon>
        <taxon>Comamonadaceae</taxon>
        <taxon>Comamonas</taxon>
    </lineage>
</organism>
<dbReference type="GO" id="GO:0000155">
    <property type="term" value="F:phosphorelay sensor kinase activity"/>
    <property type="evidence" value="ECO:0007669"/>
    <property type="project" value="InterPro"/>
</dbReference>
<dbReference type="InterPro" id="IPR005467">
    <property type="entry name" value="His_kinase_dom"/>
</dbReference>
<dbReference type="SMART" id="SM00388">
    <property type="entry name" value="HisKA"/>
    <property type="match status" value="1"/>
</dbReference>
<dbReference type="InterPro" id="IPR050428">
    <property type="entry name" value="TCS_sensor_his_kinase"/>
</dbReference>
<protein>
    <recommendedName>
        <fullName evidence="3">histidine kinase</fullName>
        <ecNumber evidence="3">2.7.13.3</ecNumber>
    </recommendedName>
</protein>
<feature type="transmembrane region" description="Helical" evidence="11">
    <location>
        <begin position="52"/>
        <end position="74"/>
    </location>
</feature>
<dbReference type="PRINTS" id="PR00344">
    <property type="entry name" value="BCTRLSENSOR"/>
</dbReference>
<dbReference type="PANTHER" id="PTHR45436">
    <property type="entry name" value="SENSOR HISTIDINE KINASE YKOH"/>
    <property type="match status" value="1"/>
</dbReference>
<keyword evidence="5" id="KW-0808">Transferase</keyword>
<dbReference type="Proteomes" id="UP000053300">
    <property type="component" value="Unassembled WGS sequence"/>
</dbReference>
<dbReference type="GO" id="GO:0016020">
    <property type="term" value="C:membrane"/>
    <property type="evidence" value="ECO:0007669"/>
    <property type="project" value="UniProtKB-SubCell"/>
</dbReference>
<keyword evidence="8 11" id="KW-1133">Transmembrane helix</keyword>
<dbReference type="Pfam" id="PF02518">
    <property type="entry name" value="HATPase_c"/>
    <property type="match status" value="1"/>
</dbReference>
<dbReference type="PROSITE" id="PS50885">
    <property type="entry name" value="HAMP"/>
    <property type="match status" value="1"/>
</dbReference>
<reference evidence="14 15" key="1">
    <citation type="submission" date="2015-12" db="EMBL/GenBank/DDBJ databases">
        <title>Complete genome sequence of a multi-drug resistant strain Acidovorax sp. 12322-1.</title>
        <authorList>
            <person name="Ming D."/>
            <person name="Wang M."/>
            <person name="Hu S."/>
            <person name="Zhou Y."/>
            <person name="Jiang T."/>
        </authorList>
    </citation>
    <scope>NUCLEOTIDE SEQUENCE [LARGE SCALE GENOMIC DNA]</scope>
    <source>
        <strain evidence="14 15">12322-1</strain>
    </source>
</reference>
<evidence type="ECO:0000259" key="12">
    <source>
        <dbReference type="PROSITE" id="PS50109"/>
    </source>
</evidence>
<evidence type="ECO:0000256" key="5">
    <source>
        <dbReference type="ARBA" id="ARBA00022679"/>
    </source>
</evidence>
<sequence length="358" mass="39437">MRLSTHKRWLQLLCWLTVPVLALLAAAVWLGWRLAQQLAQQQSEPLAGWSALAVPGLVLVLMLLVCLGVTWLWLRKVLQPWAALAQLTQERAPLDLRPVELQATDAPEVRSMVQALNRLLERQRASTDAQQRFVADAAHQLRTPLAALQSQVEAWALMARAAPEQSIVLPCEQVERLRHASRRTTQLANQLLALSRVDSGLKQGTAMERVDIKSLCEALFESFLDSAIAKEIDLGLEAEAAHVSGHEWLLREMLGNILDNAIKYSQYGGQVTLRCGRRHAEGGQSRVYVEVEDDGPGVPVGEYTRLTQRFYRVAGSTADGSGLGLAIVQEIAQAHAAQLSFSAGLAGRGLRVLLLFKE</sequence>
<evidence type="ECO:0000256" key="1">
    <source>
        <dbReference type="ARBA" id="ARBA00000085"/>
    </source>
</evidence>
<evidence type="ECO:0000313" key="14">
    <source>
        <dbReference type="EMBL" id="KUF41686.1"/>
    </source>
</evidence>
<feature type="domain" description="HAMP" evidence="13">
    <location>
        <begin position="75"/>
        <end position="128"/>
    </location>
</feature>
<keyword evidence="15" id="KW-1185">Reference proteome</keyword>
<evidence type="ECO:0000256" key="9">
    <source>
        <dbReference type="ARBA" id="ARBA00023012"/>
    </source>
</evidence>
<dbReference type="Gene3D" id="1.10.287.130">
    <property type="match status" value="1"/>
</dbReference>
<dbReference type="InterPro" id="IPR036097">
    <property type="entry name" value="HisK_dim/P_sf"/>
</dbReference>
<dbReference type="Pfam" id="PF00512">
    <property type="entry name" value="HisKA"/>
    <property type="match status" value="1"/>
</dbReference>
<dbReference type="CDD" id="cd00082">
    <property type="entry name" value="HisKA"/>
    <property type="match status" value="1"/>
</dbReference>
<keyword evidence="10 11" id="KW-0472">Membrane</keyword>
<dbReference type="SUPFAM" id="SSF47384">
    <property type="entry name" value="Homodimeric domain of signal transducing histidine kinase"/>
    <property type="match status" value="1"/>
</dbReference>
<dbReference type="PANTHER" id="PTHR45436:SF5">
    <property type="entry name" value="SENSOR HISTIDINE KINASE TRCS"/>
    <property type="match status" value="1"/>
</dbReference>
<accession>A0A1V3TMR3</accession>